<dbReference type="AlphaFoldDB" id="A0A5E4YB32"/>
<keyword evidence="3" id="KW-1185">Reference proteome</keyword>
<dbReference type="PROSITE" id="PS51857">
    <property type="entry name" value="CSD_2"/>
    <property type="match status" value="1"/>
</dbReference>
<gene>
    <name evidence="2" type="ORF">PAQ31011_04410</name>
</gene>
<evidence type="ECO:0000313" key="3">
    <source>
        <dbReference type="Proteomes" id="UP000366819"/>
    </source>
</evidence>
<dbReference type="Proteomes" id="UP000366819">
    <property type="component" value="Unassembled WGS sequence"/>
</dbReference>
<protein>
    <submittedName>
        <fullName evidence="2">Cold-shock protein</fullName>
    </submittedName>
</protein>
<dbReference type="EMBL" id="CABPSN010000008">
    <property type="protein sequence ID" value="VVE45628.1"/>
    <property type="molecule type" value="Genomic_DNA"/>
</dbReference>
<reference evidence="2 3" key="1">
    <citation type="submission" date="2019-08" db="EMBL/GenBank/DDBJ databases">
        <authorList>
            <person name="Peeters C."/>
        </authorList>
    </citation>
    <scope>NUCLEOTIDE SEQUENCE [LARGE SCALE GENOMIC DNA]</scope>
    <source>
        <strain evidence="2 3">LMG 31011</strain>
    </source>
</reference>
<name>A0A5E4YB32_9BURK</name>
<dbReference type="SUPFAM" id="SSF50249">
    <property type="entry name" value="Nucleic acid-binding proteins"/>
    <property type="match status" value="1"/>
</dbReference>
<evidence type="ECO:0000313" key="2">
    <source>
        <dbReference type="EMBL" id="VVE45628.1"/>
    </source>
</evidence>
<accession>A0A5E4YB32</accession>
<evidence type="ECO:0000259" key="1">
    <source>
        <dbReference type="PROSITE" id="PS51857"/>
    </source>
</evidence>
<dbReference type="InterPro" id="IPR012340">
    <property type="entry name" value="NA-bd_OB-fold"/>
</dbReference>
<dbReference type="InterPro" id="IPR002059">
    <property type="entry name" value="CSP_DNA-bd"/>
</dbReference>
<organism evidence="2 3">
    <name type="scientific">Pandoraea aquatica</name>
    <dbReference type="NCBI Taxonomy" id="2508290"/>
    <lineage>
        <taxon>Bacteria</taxon>
        <taxon>Pseudomonadati</taxon>
        <taxon>Pseudomonadota</taxon>
        <taxon>Betaproteobacteria</taxon>
        <taxon>Burkholderiales</taxon>
        <taxon>Burkholderiaceae</taxon>
        <taxon>Pandoraea</taxon>
    </lineage>
</organism>
<proteinExistence type="predicted"/>
<sequence length="52" mass="5591">MARGTIKHINFDTEVGRITPDSGGTEIPFILAVVTGTDVKSLAVGQAVEYEW</sequence>
<feature type="domain" description="CSD" evidence="1">
    <location>
        <begin position="1"/>
        <end position="52"/>
    </location>
</feature>
<dbReference type="RefSeq" id="WP_174990230.1">
    <property type="nucleotide sequence ID" value="NZ_CABPSN010000008.1"/>
</dbReference>
<dbReference type="GO" id="GO:0003676">
    <property type="term" value="F:nucleic acid binding"/>
    <property type="evidence" value="ECO:0007669"/>
    <property type="project" value="InterPro"/>
</dbReference>
<dbReference type="Gene3D" id="2.40.50.140">
    <property type="entry name" value="Nucleic acid-binding proteins"/>
    <property type="match status" value="1"/>
</dbReference>